<keyword evidence="1" id="KW-0678">Repressor</keyword>
<dbReference type="Proteomes" id="UP001497516">
    <property type="component" value="Chromosome 10"/>
</dbReference>
<evidence type="ECO:0000256" key="1">
    <source>
        <dbReference type="ARBA" id="ARBA00022491"/>
    </source>
</evidence>
<feature type="region of interest" description="Disordered" evidence="4">
    <location>
        <begin position="184"/>
        <end position="219"/>
    </location>
</feature>
<sequence length="219" mass="24015">MGSGYFGEPNMGNDHHHHHHQHERGGSSGSSSRKGKKNSSSSSENKQPKQPQRGLGVAQLEKIRLTGQLGCTNNNNTNTNFHHHPSFHTPYHLQEDIRGGHTGYASSIPSSSFSYSSSSSLPSYGYNPNIMMGVGEYERTNNIGYGGDSQPSTVPSWNLGSYESHHQHSLQTGAARHLFNLHETTSRSKKHRSDSIGSSSQNSESSDSQELDLELRLSL</sequence>
<name>A0AAV2CSV5_9ROSI</name>
<dbReference type="PANTHER" id="PTHR33388">
    <property type="entry name" value="OS01G0212500 PROTEIN"/>
    <property type="match status" value="1"/>
</dbReference>
<feature type="region of interest" description="Disordered" evidence="4">
    <location>
        <begin position="1"/>
        <end position="56"/>
    </location>
</feature>
<evidence type="ECO:0000256" key="4">
    <source>
        <dbReference type="SAM" id="MobiDB-lite"/>
    </source>
</evidence>
<protein>
    <submittedName>
        <fullName evidence="5">Uncharacterized protein</fullName>
    </submittedName>
</protein>
<feature type="compositionally biased region" description="Low complexity" evidence="4">
    <location>
        <begin position="195"/>
        <end position="206"/>
    </location>
</feature>
<keyword evidence="2" id="KW-0805">Transcription regulation</keyword>
<keyword evidence="3" id="KW-0804">Transcription</keyword>
<gene>
    <name evidence="5" type="ORF">LTRI10_LOCUS7093</name>
</gene>
<keyword evidence="6" id="KW-1185">Reference proteome</keyword>
<dbReference type="GO" id="GO:0003700">
    <property type="term" value="F:DNA-binding transcription factor activity"/>
    <property type="evidence" value="ECO:0007669"/>
    <property type="project" value="InterPro"/>
</dbReference>
<evidence type="ECO:0000256" key="3">
    <source>
        <dbReference type="ARBA" id="ARBA00023163"/>
    </source>
</evidence>
<dbReference type="PANTHER" id="PTHR33388:SF18">
    <property type="entry name" value="PROTEIN SPEAR1"/>
    <property type="match status" value="1"/>
</dbReference>
<dbReference type="AlphaFoldDB" id="A0AAV2CSV5"/>
<dbReference type="InterPro" id="IPR040356">
    <property type="entry name" value="SPEAR"/>
</dbReference>
<evidence type="ECO:0000256" key="2">
    <source>
        <dbReference type="ARBA" id="ARBA00023015"/>
    </source>
</evidence>
<organism evidence="5 6">
    <name type="scientific">Linum trigynum</name>
    <dbReference type="NCBI Taxonomy" id="586398"/>
    <lineage>
        <taxon>Eukaryota</taxon>
        <taxon>Viridiplantae</taxon>
        <taxon>Streptophyta</taxon>
        <taxon>Embryophyta</taxon>
        <taxon>Tracheophyta</taxon>
        <taxon>Spermatophyta</taxon>
        <taxon>Magnoliopsida</taxon>
        <taxon>eudicotyledons</taxon>
        <taxon>Gunneridae</taxon>
        <taxon>Pentapetalae</taxon>
        <taxon>rosids</taxon>
        <taxon>fabids</taxon>
        <taxon>Malpighiales</taxon>
        <taxon>Linaceae</taxon>
        <taxon>Linum</taxon>
    </lineage>
</organism>
<evidence type="ECO:0000313" key="6">
    <source>
        <dbReference type="Proteomes" id="UP001497516"/>
    </source>
</evidence>
<reference evidence="5 6" key="1">
    <citation type="submission" date="2024-04" db="EMBL/GenBank/DDBJ databases">
        <authorList>
            <person name="Fracassetti M."/>
        </authorList>
    </citation>
    <scope>NUCLEOTIDE SEQUENCE [LARGE SCALE GENOMIC DNA]</scope>
</reference>
<dbReference type="EMBL" id="OZ034814">
    <property type="protein sequence ID" value="CAL1359619.1"/>
    <property type="molecule type" value="Genomic_DNA"/>
</dbReference>
<evidence type="ECO:0000313" key="5">
    <source>
        <dbReference type="EMBL" id="CAL1359619.1"/>
    </source>
</evidence>
<proteinExistence type="predicted"/>
<accession>A0AAV2CSV5</accession>